<keyword evidence="2" id="KW-1185">Reference proteome</keyword>
<dbReference type="KEGG" id="rjg:CCGE525_35450"/>
<dbReference type="Proteomes" id="UP000282195">
    <property type="component" value="Plasmid pRCCGE525b"/>
</dbReference>
<evidence type="ECO:0000313" key="1">
    <source>
        <dbReference type="EMBL" id="AYG64098.1"/>
    </source>
</evidence>
<geneLocation type="plasmid" evidence="2">
    <name>prccge525b</name>
</geneLocation>
<keyword evidence="1" id="KW-0614">Plasmid</keyword>
<reference evidence="1 2" key="1">
    <citation type="submission" date="2018-10" db="EMBL/GenBank/DDBJ databases">
        <title>Rhizobium etli, R. leguminosarum and a new Rhizobium genospecies from Phaseolus dumosus.</title>
        <authorList>
            <person name="Ramirez-Puebla S.T."/>
            <person name="Rogel-Hernandez M.A."/>
            <person name="Guerrero G."/>
            <person name="Ormeno-Orrillo E."/>
            <person name="Martinez-Romero J.C."/>
            <person name="Negrete-Yankelevich S."/>
            <person name="Martinez-Romero E."/>
        </authorList>
    </citation>
    <scope>NUCLEOTIDE SEQUENCE [LARGE SCALE GENOMIC DNA]</scope>
    <source>
        <strain evidence="1 2">CCGE525</strain>
        <plasmid evidence="2">prccge525b</plasmid>
    </source>
</reference>
<evidence type="ECO:0000313" key="2">
    <source>
        <dbReference type="Proteomes" id="UP000282195"/>
    </source>
</evidence>
<dbReference type="EMBL" id="CP032696">
    <property type="protein sequence ID" value="AYG64098.1"/>
    <property type="molecule type" value="Genomic_DNA"/>
</dbReference>
<gene>
    <name evidence="1" type="ORF">CCGE525_35450</name>
</gene>
<proteinExistence type="predicted"/>
<sequence length="67" mass="7355">MNWLVNGRRNRRPLGEYRLGQIDAAMYIGFAWIASDIAGGGKPQIDLTELVDGFYLDLCPSARALAG</sequence>
<organism evidence="1 2">
    <name type="scientific">Rhizobium jaguaris</name>
    <dbReference type="NCBI Taxonomy" id="1312183"/>
    <lineage>
        <taxon>Bacteria</taxon>
        <taxon>Pseudomonadati</taxon>
        <taxon>Pseudomonadota</taxon>
        <taxon>Alphaproteobacteria</taxon>
        <taxon>Hyphomicrobiales</taxon>
        <taxon>Rhizobiaceae</taxon>
        <taxon>Rhizobium/Agrobacterium group</taxon>
        <taxon>Rhizobium</taxon>
    </lineage>
</organism>
<name>A0A387G0M4_9HYPH</name>
<dbReference type="AlphaFoldDB" id="A0A387G0M4"/>
<protein>
    <submittedName>
        <fullName evidence="1">Uncharacterized protein</fullName>
    </submittedName>
</protein>
<dbReference type="RefSeq" id="WP_162950424.1">
    <property type="nucleotide sequence ID" value="NZ_CP032696.1"/>
</dbReference>
<accession>A0A387G0M4</accession>